<dbReference type="SUPFAM" id="SSF53067">
    <property type="entry name" value="Actin-like ATPase domain"/>
    <property type="match status" value="1"/>
</dbReference>
<keyword evidence="5" id="KW-0997">Cell inner membrane</keyword>
<dbReference type="Gene3D" id="3.30.420.380">
    <property type="match status" value="1"/>
</dbReference>
<evidence type="ECO:0000259" key="11">
    <source>
        <dbReference type="Pfam" id="PF12693"/>
    </source>
</evidence>
<dbReference type="InterPro" id="IPR007812">
    <property type="entry name" value="T2SS_protein-GspL"/>
</dbReference>
<comment type="subcellular location">
    <subcellularLocation>
        <location evidence="1">Cell inner membrane</location>
        <topology evidence="1">Single-pass membrane protein</topology>
    </subcellularLocation>
</comment>
<comment type="caution">
    <text evidence="12">The sequence shown here is derived from an EMBL/GenBank/DDBJ whole genome shotgun (WGS) entry which is preliminary data.</text>
</comment>
<dbReference type="InterPro" id="IPR024230">
    <property type="entry name" value="GspL_cyto_dom"/>
</dbReference>
<dbReference type="Pfam" id="PF05134">
    <property type="entry name" value="T2SSL"/>
    <property type="match status" value="1"/>
</dbReference>
<keyword evidence="6" id="KW-0812">Transmembrane</keyword>
<name>A0A916J3X9_9PROT</name>
<feature type="domain" description="GspL periplasmic" evidence="11">
    <location>
        <begin position="252"/>
        <end position="365"/>
    </location>
</feature>
<keyword evidence="9" id="KW-0472">Membrane</keyword>
<evidence type="ECO:0000256" key="3">
    <source>
        <dbReference type="ARBA" id="ARBA00022448"/>
    </source>
</evidence>
<keyword evidence="8" id="KW-1133">Transmembrane helix</keyword>
<proteinExistence type="inferred from homology"/>
<gene>
    <name evidence="12" type="ORF">GTOL_11399</name>
</gene>
<keyword evidence="3" id="KW-0813">Transport</keyword>
<keyword evidence="4" id="KW-1003">Cell membrane</keyword>
<evidence type="ECO:0000256" key="2">
    <source>
        <dbReference type="ARBA" id="ARBA00005318"/>
    </source>
</evidence>
<comment type="similarity">
    <text evidence="2">Belongs to the GSP L family.</text>
</comment>
<evidence type="ECO:0000256" key="8">
    <source>
        <dbReference type="ARBA" id="ARBA00022989"/>
    </source>
</evidence>
<dbReference type="Pfam" id="PF12693">
    <property type="entry name" value="GspL_C"/>
    <property type="match status" value="1"/>
</dbReference>
<evidence type="ECO:0000259" key="10">
    <source>
        <dbReference type="Pfam" id="PF05134"/>
    </source>
</evidence>
<evidence type="ECO:0000256" key="6">
    <source>
        <dbReference type="ARBA" id="ARBA00022692"/>
    </source>
</evidence>
<dbReference type="GO" id="GO:0009276">
    <property type="term" value="C:Gram-negative-bacterium-type cell wall"/>
    <property type="evidence" value="ECO:0007669"/>
    <property type="project" value="InterPro"/>
</dbReference>
<dbReference type="NCBIfam" id="TIGR01709">
    <property type="entry name" value="typeII_sec_gspL"/>
    <property type="match status" value="1"/>
</dbReference>
<accession>A0A916J3X9</accession>
<dbReference type="InterPro" id="IPR025691">
    <property type="entry name" value="GspL_pp_dom"/>
</dbReference>
<dbReference type="Proteomes" id="UP000742786">
    <property type="component" value="Unassembled WGS sequence"/>
</dbReference>
<evidence type="ECO:0000313" key="13">
    <source>
        <dbReference type="Proteomes" id="UP000742786"/>
    </source>
</evidence>
<dbReference type="GO" id="GO:0015628">
    <property type="term" value="P:protein secretion by the type II secretion system"/>
    <property type="evidence" value="ECO:0007669"/>
    <property type="project" value="InterPro"/>
</dbReference>
<reference evidence="12" key="1">
    <citation type="submission" date="2021-04" db="EMBL/GenBank/DDBJ databases">
        <authorList>
            <person name="Hornung B."/>
        </authorList>
    </citation>
    <scope>NUCLEOTIDE SEQUENCE</scope>
    <source>
        <strain evidence="12">G5G6</strain>
    </source>
</reference>
<organism evidence="12 13">
    <name type="scientific">Georgfuchsia toluolica</name>
    <dbReference type="NCBI Taxonomy" id="424218"/>
    <lineage>
        <taxon>Bacteria</taxon>
        <taxon>Pseudomonadati</taxon>
        <taxon>Pseudomonadota</taxon>
        <taxon>Betaproteobacteria</taxon>
        <taxon>Nitrosomonadales</taxon>
        <taxon>Sterolibacteriaceae</taxon>
        <taxon>Georgfuchsia</taxon>
    </lineage>
</organism>
<sequence>MSLLRIYGLLREAPQRCQWALVGDGREAVVGEGSLAQLPQRAERVQLVLPAADVLITRARLPQSAKRRTGAMLAYAVEEEIVGDPDANQVSWLGSAGDADVLAVADQQGLKAWHDALDAVGIRGYEVHCETLMLPRMEGEWSLAWNGHEGFVRTSDLEGGATDRGDSASPPLSLRLMLDEVKARGEAPSSIAVYATVPDAPLKIDAWQRALGVALRTAEPWDWRSAPPEAGVSLMKERIRWRLPPDTLARLRPAAWIMTAVLAIHSLALVADWTRLASEQRNLRTRMESRFRASFPQAVAIADPALQMRRNLAEARHAVGQPDSGDFLPMISNVAAALRQVPPGGLRIASYESGRMTLELAGVQNDGIRSIVARLLQSGLRVDQGVQAAPGGKVVITVRAS</sequence>
<evidence type="ECO:0000256" key="9">
    <source>
        <dbReference type="ARBA" id="ARBA00023136"/>
    </source>
</evidence>
<dbReference type="EMBL" id="CAJQUM010000001">
    <property type="protein sequence ID" value="CAG4883516.1"/>
    <property type="molecule type" value="Genomic_DNA"/>
</dbReference>
<protein>
    <submittedName>
        <fullName evidence="12">General secretion pathway protein GspL</fullName>
    </submittedName>
</protein>
<dbReference type="GO" id="GO:0005886">
    <property type="term" value="C:plasma membrane"/>
    <property type="evidence" value="ECO:0007669"/>
    <property type="project" value="UniProtKB-SubCell"/>
</dbReference>
<dbReference type="PIRSF" id="PIRSF015761">
    <property type="entry name" value="Protein_L"/>
    <property type="match status" value="1"/>
</dbReference>
<dbReference type="AlphaFoldDB" id="A0A916J3X9"/>
<keyword evidence="7" id="KW-0653">Protein transport</keyword>
<dbReference type="CDD" id="cd24017">
    <property type="entry name" value="ASKHA_T2SSL_N"/>
    <property type="match status" value="1"/>
</dbReference>
<evidence type="ECO:0000256" key="1">
    <source>
        <dbReference type="ARBA" id="ARBA00004377"/>
    </source>
</evidence>
<dbReference type="InterPro" id="IPR043129">
    <property type="entry name" value="ATPase_NBD"/>
</dbReference>
<evidence type="ECO:0000256" key="5">
    <source>
        <dbReference type="ARBA" id="ARBA00022519"/>
    </source>
</evidence>
<feature type="domain" description="GspL cytoplasmic actin-ATPase-like" evidence="10">
    <location>
        <begin position="31"/>
        <end position="164"/>
    </location>
</feature>
<keyword evidence="13" id="KW-1185">Reference proteome</keyword>
<evidence type="ECO:0000256" key="4">
    <source>
        <dbReference type="ARBA" id="ARBA00022475"/>
    </source>
</evidence>
<dbReference type="RefSeq" id="WP_220635476.1">
    <property type="nucleotide sequence ID" value="NZ_CAJQUM010000001.1"/>
</dbReference>
<dbReference type="GO" id="GO:0015627">
    <property type="term" value="C:type II protein secretion system complex"/>
    <property type="evidence" value="ECO:0007669"/>
    <property type="project" value="InterPro"/>
</dbReference>
<evidence type="ECO:0000256" key="7">
    <source>
        <dbReference type="ARBA" id="ARBA00022927"/>
    </source>
</evidence>
<evidence type="ECO:0000313" key="12">
    <source>
        <dbReference type="EMBL" id="CAG4883516.1"/>
    </source>
</evidence>